<dbReference type="SUPFAM" id="SSF144083">
    <property type="entry name" value="Magnesium transport protein CorA, transmembrane region"/>
    <property type="match status" value="1"/>
</dbReference>
<evidence type="ECO:0000256" key="10">
    <source>
        <dbReference type="ARBA" id="ARBA00023065"/>
    </source>
</evidence>
<evidence type="ECO:0000256" key="5">
    <source>
        <dbReference type="ARBA" id="ARBA00022475"/>
    </source>
</evidence>
<keyword evidence="7 13" id="KW-0812">Transmembrane</keyword>
<comment type="similarity">
    <text evidence="2">Belongs to the CorA metal ion transporter (MIT) (TC 1.A.35) family.</text>
</comment>
<evidence type="ECO:0000256" key="7">
    <source>
        <dbReference type="ARBA" id="ARBA00022692"/>
    </source>
</evidence>
<keyword evidence="4" id="KW-0813">Transport</keyword>
<dbReference type="GO" id="GO:0005886">
    <property type="term" value="C:plasma membrane"/>
    <property type="evidence" value="ECO:0007669"/>
    <property type="project" value="UniProtKB-SubCell"/>
</dbReference>
<keyword evidence="8" id="KW-0460">Magnesium</keyword>
<keyword evidence="9 13" id="KW-1133">Transmembrane helix</keyword>
<sequence>MMRIYSPGPERAVCATMCDLQTLPENAVWIDMLEPTHEEEQFVERALGIMVPTRDEMVEIEPSSRLYRENGAIYATANVLAGLAENALTNTEVSFVLTPAHLVTVRYASPRAFETIKAHAERAPLLTADPGAVLLTLLDAIVDRLADILEHVGGDLDRISGSTFKRAKSNRNARMSTVALQVLLTRIGHAQDVVSKARDSALTLARVLGFLTFAMPQKDSREQLRSLARDVSALTDHANYLGQNITFLLDAVLGLISLEQANISKIFSVAALVFLPPTLIAGIYGMNFEILPELKWQFGYLWALGLMLASAVFPYLLFRWRGWL</sequence>
<evidence type="ECO:0000256" key="8">
    <source>
        <dbReference type="ARBA" id="ARBA00022842"/>
    </source>
</evidence>
<evidence type="ECO:0000256" key="11">
    <source>
        <dbReference type="ARBA" id="ARBA00023136"/>
    </source>
</evidence>
<evidence type="ECO:0000313" key="15">
    <source>
        <dbReference type="Proteomes" id="UP000317894"/>
    </source>
</evidence>
<dbReference type="Pfam" id="PF01544">
    <property type="entry name" value="CorA"/>
    <property type="match status" value="1"/>
</dbReference>
<dbReference type="InterPro" id="IPR045861">
    <property type="entry name" value="CorA_cytoplasmic_dom"/>
</dbReference>
<evidence type="ECO:0000256" key="1">
    <source>
        <dbReference type="ARBA" id="ARBA00004429"/>
    </source>
</evidence>
<comment type="subcellular location">
    <subcellularLocation>
        <location evidence="1">Cell inner membrane</location>
        <topology evidence="1">Multi-pass membrane protein</topology>
    </subcellularLocation>
</comment>
<gene>
    <name evidence="14" type="ORF">FMM06_12995</name>
</gene>
<feature type="transmembrane region" description="Helical" evidence="13">
    <location>
        <begin position="266"/>
        <end position="286"/>
    </location>
</feature>
<evidence type="ECO:0000256" key="4">
    <source>
        <dbReference type="ARBA" id="ARBA00022448"/>
    </source>
</evidence>
<name>A0A552U8R3_9SPHN</name>
<dbReference type="Gene3D" id="3.30.460.20">
    <property type="entry name" value="CorA soluble domain-like"/>
    <property type="match status" value="1"/>
</dbReference>
<keyword evidence="15" id="KW-1185">Reference proteome</keyword>
<keyword evidence="11 13" id="KW-0472">Membrane</keyword>
<dbReference type="FunFam" id="1.20.58.340:FF:000001">
    <property type="entry name" value="Magnesium transport protein CorA"/>
    <property type="match status" value="1"/>
</dbReference>
<dbReference type="InterPro" id="IPR050829">
    <property type="entry name" value="CorA_MIT"/>
</dbReference>
<dbReference type="PANTHER" id="PTHR47685:SF1">
    <property type="entry name" value="MAGNESIUM TRANSPORT PROTEIN CORA"/>
    <property type="match status" value="1"/>
</dbReference>
<comment type="catalytic activity">
    <reaction evidence="12">
        <text>Mg(2+)(in) = Mg(2+)(out)</text>
        <dbReference type="Rhea" id="RHEA:29827"/>
        <dbReference type="ChEBI" id="CHEBI:18420"/>
    </reaction>
</comment>
<dbReference type="InterPro" id="IPR002523">
    <property type="entry name" value="MgTranspt_CorA/ZnTranspt_ZntB"/>
</dbReference>
<dbReference type="Proteomes" id="UP000317894">
    <property type="component" value="Unassembled WGS sequence"/>
</dbReference>
<dbReference type="Gene3D" id="1.20.58.340">
    <property type="entry name" value="Magnesium transport protein CorA, transmembrane region"/>
    <property type="match status" value="2"/>
</dbReference>
<comment type="caution">
    <text evidence="14">The sequence shown here is derived from an EMBL/GenBank/DDBJ whole genome shotgun (WGS) entry which is preliminary data.</text>
</comment>
<evidence type="ECO:0000256" key="3">
    <source>
        <dbReference type="ARBA" id="ARBA00019439"/>
    </source>
</evidence>
<dbReference type="GO" id="GO:0015087">
    <property type="term" value="F:cobalt ion transmembrane transporter activity"/>
    <property type="evidence" value="ECO:0007669"/>
    <property type="project" value="TreeGrafter"/>
</dbReference>
<evidence type="ECO:0000256" key="9">
    <source>
        <dbReference type="ARBA" id="ARBA00022989"/>
    </source>
</evidence>
<evidence type="ECO:0000256" key="2">
    <source>
        <dbReference type="ARBA" id="ARBA00009765"/>
    </source>
</evidence>
<dbReference type="GO" id="GO:0015095">
    <property type="term" value="F:magnesium ion transmembrane transporter activity"/>
    <property type="evidence" value="ECO:0007669"/>
    <property type="project" value="TreeGrafter"/>
</dbReference>
<dbReference type="SUPFAM" id="SSF143865">
    <property type="entry name" value="CorA soluble domain-like"/>
    <property type="match status" value="1"/>
</dbReference>
<dbReference type="RefSeq" id="WP_144237812.1">
    <property type="nucleotide sequence ID" value="NZ_VJWA01000002.1"/>
</dbReference>
<keyword evidence="5" id="KW-1003">Cell membrane</keyword>
<dbReference type="GO" id="GO:0015099">
    <property type="term" value="F:nickel cation transmembrane transporter activity"/>
    <property type="evidence" value="ECO:0007669"/>
    <property type="project" value="TreeGrafter"/>
</dbReference>
<dbReference type="CDD" id="cd12837">
    <property type="entry name" value="EcCorA-like_u1"/>
    <property type="match status" value="1"/>
</dbReference>
<accession>A0A552U8R3</accession>
<proteinExistence type="inferred from homology"/>
<evidence type="ECO:0000256" key="12">
    <source>
        <dbReference type="ARBA" id="ARBA00034269"/>
    </source>
</evidence>
<dbReference type="PANTHER" id="PTHR47685">
    <property type="entry name" value="MAGNESIUM TRANSPORT PROTEIN CORA"/>
    <property type="match status" value="1"/>
</dbReference>
<keyword evidence="10" id="KW-0406">Ion transport</keyword>
<dbReference type="InterPro" id="IPR045863">
    <property type="entry name" value="CorA_TM1_TM2"/>
</dbReference>
<organism evidence="14 15">
    <name type="scientific">Glacieibacterium frigidum</name>
    <dbReference type="NCBI Taxonomy" id="2593303"/>
    <lineage>
        <taxon>Bacteria</taxon>
        <taxon>Pseudomonadati</taxon>
        <taxon>Pseudomonadota</taxon>
        <taxon>Alphaproteobacteria</taxon>
        <taxon>Sphingomonadales</taxon>
        <taxon>Sphingosinicellaceae</taxon>
        <taxon>Glacieibacterium</taxon>
    </lineage>
</organism>
<evidence type="ECO:0000313" key="14">
    <source>
        <dbReference type="EMBL" id="TRW14607.1"/>
    </source>
</evidence>
<keyword evidence="6" id="KW-0997">Cell inner membrane</keyword>
<reference evidence="14 15" key="1">
    <citation type="submission" date="2019-07" db="EMBL/GenBank/DDBJ databases">
        <title>Novel species isolated from glacier.</title>
        <authorList>
            <person name="Liu Q."/>
            <person name="Xin Y.-H."/>
        </authorList>
    </citation>
    <scope>NUCLEOTIDE SEQUENCE [LARGE SCALE GENOMIC DNA]</scope>
    <source>
        <strain evidence="14 15">LB1R16</strain>
    </source>
</reference>
<evidence type="ECO:0000256" key="13">
    <source>
        <dbReference type="SAM" id="Phobius"/>
    </source>
</evidence>
<dbReference type="AlphaFoldDB" id="A0A552U8R3"/>
<dbReference type="OrthoDB" id="9803416at2"/>
<feature type="transmembrane region" description="Helical" evidence="13">
    <location>
        <begin position="298"/>
        <end position="318"/>
    </location>
</feature>
<dbReference type="EMBL" id="VJWA01000002">
    <property type="protein sequence ID" value="TRW14607.1"/>
    <property type="molecule type" value="Genomic_DNA"/>
</dbReference>
<evidence type="ECO:0000256" key="6">
    <source>
        <dbReference type="ARBA" id="ARBA00022519"/>
    </source>
</evidence>
<protein>
    <recommendedName>
        <fullName evidence="3">Magnesium transport protein CorA</fullName>
    </recommendedName>
</protein>